<dbReference type="EMBL" id="PFFQ01000053">
    <property type="protein sequence ID" value="PIW15181.1"/>
    <property type="molecule type" value="Genomic_DNA"/>
</dbReference>
<reference evidence="2 3" key="1">
    <citation type="submission" date="2017-09" db="EMBL/GenBank/DDBJ databases">
        <title>Depth-based differentiation of microbial function through sediment-hosted aquifers and enrichment of novel symbionts in the deep terrestrial subsurface.</title>
        <authorList>
            <person name="Probst A.J."/>
            <person name="Ladd B."/>
            <person name="Jarett J.K."/>
            <person name="Geller-Mcgrath D.E."/>
            <person name="Sieber C.M."/>
            <person name="Emerson J.B."/>
            <person name="Anantharaman K."/>
            <person name="Thomas B.C."/>
            <person name="Malmstrom R."/>
            <person name="Stieglmeier M."/>
            <person name="Klingl A."/>
            <person name="Woyke T."/>
            <person name="Ryan C.M."/>
            <person name="Banfield J.F."/>
        </authorList>
    </citation>
    <scope>NUCLEOTIDE SEQUENCE [LARGE SCALE GENOMIC DNA]</scope>
    <source>
        <strain evidence="2">CG17_big_fil_post_rev_8_21_14_2_50_48_46</strain>
    </source>
</reference>
<evidence type="ECO:0000313" key="3">
    <source>
        <dbReference type="Proteomes" id="UP000231019"/>
    </source>
</evidence>
<sequence>MQPSMLDRYNSVAGLNTTQGAQYRVTPENYRQVLGDNADVVLSPKDMKDMYEKGYLDVQRQFTQQESNEGILTIATKAVAALIGPSKSIGAIQIDPKFLDMIKDPNADVGFGYTRLKQESLKALPYPNDPPKPERPARPTEPSLQQTHFEVKTPTQVTEQHRDQLVKFRKEQEQRLQTPDSRYMVEINSSQNNKNVKWDPSSVRSTEEYSHTIKKYENEGAPSLWNGEYVADATWHVAYSEALLQDRDMAVRHQFAERGSIDMNTAIKDLKDGKTGTTAVQRTQQMLDFINKKNGSHLTLEDVKKHPAQVKDGIAKAFGFENFASVQAITKHSVDFRAIGYISTENPKVATESVGQIPKDRANKILNTQLLGHSTKTDGTENYYDTTQLLESRSIDPTTNKNGKVDPGYPELKAAYPEAKTLADVYRVQTETLPIPENAMNEYAAIYSRVSGTPMTEDQMKALNPAPTLKDMYALRAAEYYGKGQIPVKTEGGRVTVPNNKAVTDKILNVRLVLEANNPAGNQVHWFDQNAINAVNGRAEHNFKGVSLTLHDNAGQVVSSDNSSTIERVKINSHDDVESKDTVMWELKQRGNVKDASGAVLATLSKDGKTISDGGGKVIATLSPETGKFEGVNGGNFDSFIEGIAGKFKPGLLEGGVGYGFVPTGGTTSTSVAPVLTQEAEVSGTEMIALAQGKAEPGTVNEIKTALAISDNEIKTALGDSPSPEALQGYLFQRVMTDVMGQSSEQATTALTATKTNKTFTFPEALGTPGQGVKITEPVKTVDVGEPQQVLDLNSVSASLQGNLATMGDLVNNPVVVLNDQDKAGLETLKNQIRSDIAALKANGVETVMIGQTKVKISDLEAQLPEKFAAIDANVAKGDETVRAKMLAQGLSNREEFVGGLNSVSSTDARFADMPPIPPVPAPGSEAATKYPEAIHDSASKFVDKLQEALGDGKITKEEHANMKAWVDTSRQNLANSLGIDVNTLSGVGLSTKLKDKGYSDAQISDITRTVNVLNEAQANINVVPEAVAFDDARKMVSDLRTKIQEFDTVGVVRNAFVGEMKDLAVKTPEKFDATIRGAYQLPPKGESSEADKLVADLTTMAKEGKTPVPPNISFVDPNVIKGANAAFIRNGENNEPTILLSRDLLSKPADLRNALAEEMFHHIEGQTQEYRAQEAFNKLPEDFQAKLKSDPPLSTEALGTEVAKLNPQQQQAYSDYNSAKAGTFDVKGDEGRAGLRALRAAQQGQSVSMIQNVADKARMETSDGVANLNADAKVDGKWVGGYDHGTVTINGKSYQAEFQTAAVESGSEPARSTYADTGLNVTPNNPHATDRTYTEPVSDDNPWGNNTASSPAEASRRSYLSNLDNQIQNFDLMPQVDDKGKALSPEARAQKKQGLVNERNAVQNMTAQDFAATNARNNKIGQLRTALANLEKSPPIGSEGKPISPAQAAQEKIKLENELSTVQNQSAQEFAQQNGMLSQHQMEAKDDSFWGKAREMGGQAVSAMLQMLGSGAVGEVFDRIAQGIENAWKGFYARNTGNSSAADRTQAEDVVQHGFDVGRDGNYDASRTNLINPGGKNAVGQATQQYQQQNPGLTGDRKGFMQQWWESREKGSV</sequence>
<protein>
    <submittedName>
        <fullName evidence="2">Uncharacterized protein</fullName>
    </submittedName>
</protein>
<gene>
    <name evidence="2" type="ORF">COW36_17305</name>
</gene>
<evidence type="ECO:0000313" key="2">
    <source>
        <dbReference type="EMBL" id="PIW15181.1"/>
    </source>
</evidence>
<feature type="compositionally biased region" description="Polar residues" evidence="1">
    <location>
        <begin position="1344"/>
        <end position="1356"/>
    </location>
</feature>
<evidence type="ECO:0000256" key="1">
    <source>
        <dbReference type="SAM" id="MobiDB-lite"/>
    </source>
</evidence>
<organism evidence="2 3">
    <name type="scientific">bacterium (Candidatus Blackallbacteria) CG17_big_fil_post_rev_8_21_14_2_50_48_46</name>
    <dbReference type="NCBI Taxonomy" id="2014261"/>
    <lineage>
        <taxon>Bacteria</taxon>
        <taxon>Candidatus Blackallbacteria</taxon>
    </lineage>
</organism>
<accession>A0A2M7G0E2</accession>
<feature type="region of interest" description="Disordered" evidence="1">
    <location>
        <begin position="1305"/>
        <end position="1356"/>
    </location>
</feature>
<name>A0A2M7G0E2_9BACT</name>
<feature type="compositionally biased region" description="Polar residues" evidence="1">
    <location>
        <begin position="142"/>
        <end position="158"/>
    </location>
</feature>
<feature type="region of interest" description="Disordered" evidence="1">
    <location>
        <begin position="1574"/>
        <end position="1614"/>
    </location>
</feature>
<dbReference type="Proteomes" id="UP000231019">
    <property type="component" value="Unassembled WGS sequence"/>
</dbReference>
<feature type="region of interest" description="Disordered" evidence="1">
    <location>
        <begin position="121"/>
        <end position="160"/>
    </location>
</feature>
<proteinExistence type="predicted"/>
<comment type="caution">
    <text evidence="2">The sequence shown here is derived from an EMBL/GenBank/DDBJ whole genome shotgun (WGS) entry which is preliminary data.</text>
</comment>